<reference evidence="1" key="1">
    <citation type="journal article" date="2014" name="Front. Microbiol.">
        <title>High frequency of phylogenetically diverse reductive dehalogenase-homologous genes in deep subseafloor sedimentary metagenomes.</title>
        <authorList>
            <person name="Kawai M."/>
            <person name="Futagami T."/>
            <person name="Toyoda A."/>
            <person name="Takaki Y."/>
            <person name="Nishi S."/>
            <person name="Hori S."/>
            <person name="Arai W."/>
            <person name="Tsubouchi T."/>
            <person name="Morono Y."/>
            <person name="Uchiyama I."/>
            <person name="Ito T."/>
            <person name="Fujiyama A."/>
            <person name="Inagaki F."/>
            <person name="Takami H."/>
        </authorList>
    </citation>
    <scope>NUCLEOTIDE SEQUENCE</scope>
    <source>
        <strain evidence="1">Expedition CK06-06</strain>
    </source>
</reference>
<dbReference type="AlphaFoldDB" id="X0WFR9"/>
<organism evidence="1">
    <name type="scientific">marine sediment metagenome</name>
    <dbReference type="NCBI Taxonomy" id="412755"/>
    <lineage>
        <taxon>unclassified sequences</taxon>
        <taxon>metagenomes</taxon>
        <taxon>ecological metagenomes</taxon>
    </lineage>
</organism>
<feature type="non-terminal residue" evidence="1">
    <location>
        <position position="265"/>
    </location>
</feature>
<feature type="non-terminal residue" evidence="1">
    <location>
        <position position="1"/>
    </location>
</feature>
<dbReference type="Pfam" id="PF13432">
    <property type="entry name" value="TPR_16"/>
    <property type="match status" value="1"/>
</dbReference>
<sequence>SVLYQLAWVLTDLNKATEADTMFERLVREYPASDYWADSTYRLAERAFHNGNTAAANSYVDQLLESDLEPRLLRHSLYLKGQLAAQQEKWNEVVPPMQQLVDESAEGELHLPARYWIAEAAFRLTEYANAGEQFVRLNNDLGDLDASWVPMVPLRQAQCLAHEEKWAEALVVAQGIAERFPSFRQLYEADYVIGRCLSMQARFSAAREAFTRVVRSPAGGRTETAAMAQWMIGESLFHQKEYRDAVRVYHRVVSLHAYPQWQAAA</sequence>
<dbReference type="Pfam" id="PF13174">
    <property type="entry name" value="TPR_6"/>
    <property type="match status" value="1"/>
</dbReference>
<protein>
    <recommendedName>
        <fullName evidence="2">Outer membrane lipoprotein BamD-like domain-containing protein</fullName>
    </recommendedName>
</protein>
<dbReference type="SUPFAM" id="SSF48452">
    <property type="entry name" value="TPR-like"/>
    <property type="match status" value="2"/>
</dbReference>
<gene>
    <name evidence="1" type="ORF">S01H1_43053</name>
</gene>
<accession>X0WFR9</accession>
<evidence type="ECO:0008006" key="2">
    <source>
        <dbReference type="Google" id="ProtNLM"/>
    </source>
</evidence>
<dbReference type="EMBL" id="BARS01027404">
    <property type="protein sequence ID" value="GAG11546.1"/>
    <property type="molecule type" value="Genomic_DNA"/>
</dbReference>
<dbReference type="InterPro" id="IPR019734">
    <property type="entry name" value="TPR_rpt"/>
</dbReference>
<dbReference type="InterPro" id="IPR011990">
    <property type="entry name" value="TPR-like_helical_dom_sf"/>
</dbReference>
<proteinExistence type="predicted"/>
<name>X0WFR9_9ZZZZ</name>
<comment type="caution">
    <text evidence="1">The sequence shown here is derived from an EMBL/GenBank/DDBJ whole genome shotgun (WGS) entry which is preliminary data.</text>
</comment>
<dbReference type="Gene3D" id="1.25.40.10">
    <property type="entry name" value="Tetratricopeptide repeat domain"/>
    <property type="match status" value="3"/>
</dbReference>
<evidence type="ECO:0000313" key="1">
    <source>
        <dbReference type="EMBL" id="GAG11546.1"/>
    </source>
</evidence>